<dbReference type="Gramene" id="OBART05G04530.1">
    <property type="protein sequence ID" value="OBART05G04530.1"/>
    <property type="gene ID" value="OBART05G04530"/>
</dbReference>
<sequence>MSNKKFTRCLFYLLPCAYAPPPAGRTSDLRLPPSPFGLPILGHLHLLTPLPHQALHRLAARHGPLLYLRLGSIG</sequence>
<accession>A0A0D3G3M7</accession>
<evidence type="ECO:0000313" key="2">
    <source>
        <dbReference type="Proteomes" id="UP000026960"/>
    </source>
</evidence>
<evidence type="ECO:0000313" key="1">
    <source>
        <dbReference type="EnsemblPlants" id="OBART05G04530.1"/>
    </source>
</evidence>
<protein>
    <submittedName>
        <fullName evidence="1">Uncharacterized protein</fullName>
    </submittedName>
</protein>
<dbReference type="STRING" id="65489.A0A0D3G3M7"/>
<dbReference type="eggNOG" id="KOG0156">
    <property type="taxonomic scope" value="Eukaryota"/>
</dbReference>
<dbReference type="HOGENOM" id="CLU_001570_26_10_1"/>
<dbReference type="GO" id="GO:0016705">
    <property type="term" value="F:oxidoreductase activity, acting on paired donors, with incorporation or reduction of molecular oxygen"/>
    <property type="evidence" value="ECO:0007669"/>
    <property type="project" value="InterPro"/>
</dbReference>
<dbReference type="SUPFAM" id="SSF48264">
    <property type="entry name" value="Cytochrome P450"/>
    <property type="match status" value="1"/>
</dbReference>
<dbReference type="GO" id="GO:0020037">
    <property type="term" value="F:heme binding"/>
    <property type="evidence" value="ECO:0007669"/>
    <property type="project" value="InterPro"/>
</dbReference>
<dbReference type="InterPro" id="IPR036396">
    <property type="entry name" value="Cyt_P450_sf"/>
</dbReference>
<dbReference type="GO" id="GO:0005506">
    <property type="term" value="F:iron ion binding"/>
    <property type="evidence" value="ECO:0007669"/>
    <property type="project" value="InterPro"/>
</dbReference>
<dbReference type="AlphaFoldDB" id="A0A0D3G3M7"/>
<dbReference type="PANTHER" id="PTHR24299">
    <property type="entry name" value="CYTOCHROME P450 FAMILY 1"/>
    <property type="match status" value="1"/>
</dbReference>
<dbReference type="Proteomes" id="UP000026960">
    <property type="component" value="Chromosome 5"/>
</dbReference>
<dbReference type="Gene3D" id="1.10.630.10">
    <property type="entry name" value="Cytochrome P450"/>
    <property type="match status" value="1"/>
</dbReference>
<dbReference type="PaxDb" id="65489-OBART05G04530.1"/>
<reference evidence="1" key="2">
    <citation type="submission" date="2015-03" db="UniProtKB">
        <authorList>
            <consortium name="EnsemblPlants"/>
        </authorList>
    </citation>
    <scope>IDENTIFICATION</scope>
</reference>
<organism evidence="1">
    <name type="scientific">Oryza barthii</name>
    <dbReference type="NCBI Taxonomy" id="65489"/>
    <lineage>
        <taxon>Eukaryota</taxon>
        <taxon>Viridiplantae</taxon>
        <taxon>Streptophyta</taxon>
        <taxon>Embryophyta</taxon>
        <taxon>Tracheophyta</taxon>
        <taxon>Spermatophyta</taxon>
        <taxon>Magnoliopsida</taxon>
        <taxon>Liliopsida</taxon>
        <taxon>Poales</taxon>
        <taxon>Poaceae</taxon>
        <taxon>BOP clade</taxon>
        <taxon>Oryzoideae</taxon>
        <taxon>Oryzeae</taxon>
        <taxon>Oryzinae</taxon>
        <taxon>Oryza</taxon>
    </lineage>
</organism>
<proteinExistence type="predicted"/>
<keyword evidence="2" id="KW-1185">Reference proteome</keyword>
<dbReference type="GO" id="GO:0004497">
    <property type="term" value="F:monooxygenase activity"/>
    <property type="evidence" value="ECO:0007669"/>
    <property type="project" value="InterPro"/>
</dbReference>
<dbReference type="PANTHER" id="PTHR24299:SF55">
    <property type="entry name" value="OS07G0293000 PROTEIN"/>
    <property type="match status" value="1"/>
</dbReference>
<name>A0A0D3G3M7_9ORYZ</name>
<dbReference type="EnsemblPlants" id="OBART05G04530.1">
    <property type="protein sequence ID" value="OBART05G04530.1"/>
    <property type="gene ID" value="OBART05G04530"/>
</dbReference>
<reference evidence="1" key="1">
    <citation type="journal article" date="2009" name="Rice">
        <title>De Novo Next Generation Sequencing of Plant Genomes.</title>
        <authorList>
            <person name="Rounsley S."/>
            <person name="Marri P.R."/>
            <person name="Yu Y."/>
            <person name="He R."/>
            <person name="Sisneros N."/>
            <person name="Goicoechea J.L."/>
            <person name="Lee S.J."/>
            <person name="Angelova A."/>
            <person name="Kudrna D."/>
            <person name="Luo M."/>
            <person name="Affourtit J."/>
            <person name="Desany B."/>
            <person name="Knight J."/>
            <person name="Niazi F."/>
            <person name="Egholm M."/>
            <person name="Wing R.A."/>
        </authorList>
    </citation>
    <scope>NUCLEOTIDE SEQUENCE [LARGE SCALE GENOMIC DNA]</scope>
    <source>
        <strain evidence="1">cv. IRGC 105608</strain>
    </source>
</reference>